<evidence type="ECO:0000313" key="1">
    <source>
        <dbReference type="EMBL" id="SHJ92744.1"/>
    </source>
</evidence>
<reference evidence="1 2" key="1">
    <citation type="submission" date="2016-11" db="EMBL/GenBank/DDBJ databases">
        <authorList>
            <person name="Jaros S."/>
            <person name="Januszkiewicz K."/>
            <person name="Wedrychowicz H."/>
        </authorList>
    </citation>
    <scope>NUCLEOTIDE SEQUENCE [LARGE SCALE GENOMIC DNA]</scope>
    <source>
        <strain evidence="1 2">CGMCC 1.8863</strain>
    </source>
</reference>
<dbReference type="OrthoDB" id="1439678at2"/>
<proteinExistence type="predicted"/>
<dbReference type="AlphaFoldDB" id="A0A1M6NAP6"/>
<evidence type="ECO:0000313" key="2">
    <source>
        <dbReference type="Proteomes" id="UP000184231"/>
    </source>
</evidence>
<name>A0A1M6NAP6_9FLAO</name>
<organism evidence="1 2">
    <name type="scientific">Arenibacter nanhaiticus</name>
    <dbReference type="NCBI Taxonomy" id="558155"/>
    <lineage>
        <taxon>Bacteria</taxon>
        <taxon>Pseudomonadati</taxon>
        <taxon>Bacteroidota</taxon>
        <taxon>Flavobacteriia</taxon>
        <taxon>Flavobacteriales</taxon>
        <taxon>Flavobacteriaceae</taxon>
        <taxon>Arenibacter</taxon>
    </lineage>
</organism>
<protein>
    <submittedName>
        <fullName evidence="1">Uncharacterized protein</fullName>
    </submittedName>
</protein>
<keyword evidence="2" id="KW-1185">Reference proteome</keyword>
<gene>
    <name evidence="1" type="ORF">SAMN04487911_1605</name>
</gene>
<dbReference type="Proteomes" id="UP000184231">
    <property type="component" value="Unassembled WGS sequence"/>
</dbReference>
<accession>A0A1M6NAP6</accession>
<dbReference type="RefSeq" id="WP_143150564.1">
    <property type="nucleotide sequence ID" value="NZ_FQYX01000060.1"/>
</dbReference>
<sequence>MKRVLAILSVMLFVFCGNINELPIVQETKIRVINRTNNNFSNVVLFSMEFSDLKPKDTSEYKILNYDPLRDDPLIYCSMGEINYARYLEIPKEGVLNFTYAIDSIQEGIIYVSSVVEN</sequence>
<dbReference type="EMBL" id="FQYX01000060">
    <property type="protein sequence ID" value="SHJ92744.1"/>
    <property type="molecule type" value="Genomic_DNA"/>
</dbReference>